<dbReference type="NCBIfam" id="TIGR02823">
    <property type="entry name" value="oxido_YhdH"/>
    <property type="match status" value="1"/>
</dbReference>
<dbReference type="InterPro" id="IPR014188">
    <property type="entry name" value="Acrylyl-CoA_reductase_AcuI"/>
</dbReference>
<reference evidence="2 3" key="1">
    <citation type="submission" date="2020-02" db="EMBL/GenBank/DDBJ databases">
        <title>Ideonella bacterium strain TBM-1.</title>
        <authorList>
            <person name="Chen W.-M."/>
        </authorList>
    </citation>
    <scope>NUCLEOTIDE SEQUENCE [LARGE SCALE GENOMIC DNA]</scope>
    <source>
        <strain evidence="2 3">TBM-1</strain>
    </source>
</reference>
<dbReference type="InterPro" id="IPR020843">
    <property type="entry name" value="ER"/>
</dbReference>
<dbReference type="InterPro" id="IPR011032">
    <property type="entry name" value="GroES-like_sf"/>
</dbReference>
<keyword evidence="3" id="KW-1185">Reference proteome</keyword>
<dbReference type="PANTHER" id="PTHR43677">
    <property type="entry name" value="SHORT-CHAIN DEHYDROGENASE/REDUCTASE"/>
    <property type="match status" value="1"/>
</dbReference>
<proteinExistence type="predicted"/>
<dbReference type="Gene3D" id="3.90.180.10">
    <property type="entry name" value="Medium-chain alcohol dehydrogenases, catalytic domain"/>
    <property type="match status" value="1"/>
</dbReference>
<dbReference type="InterPro" id="IPR013154">
    <property type="entry name" value="ADH-like_N"/>
</dbReference>
<evidence type="ECO:0000259" key="1">
    <source>
        <dbReference type="SMART" id="SM00829"/>
    </source>
</evidence>
<evidence type="ECO:0000313" key="2">
    <source>
        <dbReference type="EMBL" id="NDY93761.1"/>
    </source>
</evidence>
<gene>
    <name evidence="2" type="ORF">G3A44_21460</name>
</gene>
<dbReference type="SUPFAM" id="SSF50129">
    <property type="entry name" value="GroES-like"/>
    <property type="match status" value="1"/>
</dbReference>
<dbReference type="GO" id="GO:0043957">
    <property type="term" value="F:acryloyl-CoA reductase (NADPH) activity"/>
    <property type="evidence" value="ECO:0007669"/>
    <property type="project" value="TreeGrafter"/>
</dbReference>
<dbReference type="SMART" id="SM00829">
    <property type="entry name" value="PKS_ER"/>
    <property type="match status" value="1"/>
</dbReference>
<dbReference type="SUPFAM" id="SSF51735">
    <property type="entry name" value="NAD(P)-binding Rossmann-fold domains"/>
    <property type="match status" value="1"/>
</dbReference>
<sequence>MFQALWIDKQDGQQTTTLRTVDEAQLPEGDVTVRVAWSTLNYKDGLALTGTSPVVRRFPMVPGIDFAGTVEASSHPRWKAGDAVVLNGWGVGETHWGGLAGRARVKGDWLVPLPAAFTPRQAMGIGTAGYTAALCVLALERHGVQPSQGPVVVTGAAGGVGSVAVALLARRGFEVAAVTGRPQEAEFLTRLGAAQVLDRAPLAAPGRPLEKERWAGAVDVAGGQLLANVCAAMKYRGVVTACGLAAGMNLPATVAPFILRGVTLAGIDSVMAPLPERLQAWDLLARDLDPTLLDSLIQEVPLADAPALAPQLLAGQVRGRIVVKVD</sequence>
<dbReference type="CDD" id="cd08288">
    <property type="entry name" value="MDR_yhdh"/>
    <property type="match status" value="1"/>
</dbReference>
<accession>A0A7C9TM29</accession>
<dbReference type="RefSeq" id="WP_163459788.1">
    <property type="nucleotide sequence ID" value="NZ_JAAGOH010000046.1"/>
</dbReference>
<name>A0A7C9TM29_9BURK</name>
<dbReference type="InterPro" id="IPR036291">
    <property type="entry name" value="NAD(P)-bd_dom_sf"/>
</dbReference>
<dbReference type="Gene3D" id="3.40.50.720">
    <property type="entry name" value="NAD(P)-binding Rossmann-like Domain"/>
    <property type="match status" value="1"/>
</dbReference>
<feature type="domain" description="Enoyl reductase (ER)" evidence="1">
    <location>
        <begin position="12"/>
        <end position="323"/>
    </location>
</feature>
<comment type="caution">
    <text evidence="2">The sequence shown here is derived from an EMBL/GenBank/DDBJ whole genome shotgun (WGS) entry which is preliminary data.</text>
</comment>
<dbReference type="Pfam" id="PF00107">
    <property type="entry name" value="ADH_zinc_N"/>
    <property type="match status" value="1"/>
</dbReference>
<dbReference type="Pfam" id="PF08240">
    <property type="entry name" value="ADH_N"/>
    <property type="match status" value="1"/>
</dbReference>
<dbReference type="InterPro" id="IPR051397">
    <property type="entry name" value="Zn-ADH-like_protein"/>
</dbReference>
<dbReference type="PANTHER" id="PTHR43677:SF1">
    <property type="entry name" value="ACRYLYL-COA REDUCTASE ACUI-RELATED"/>
    <property type="match status" value="1"/>
</dbReference>
<evidence type="ECO:0000313" key="3">
    <source>
        <dbReference type="Proteomes" id="UP000484255"/>
    </source>
</evidence>
<protein>
    <submittedName>
        <fullName evidence="2">Oxidoreductase</fullName>
    </submittedName>
</protein>
<dbReference type="Proteomes" id="UP000484255">
    <property type="component" value="Unassembled WGS sequence"/>
</dbReference>
<dbReference type="InterPro" id="IPR013149">
    <property type="entry name" value="ADH-like_C"/>
</dbReference>
<dbReference type="AlphaFoldDB" id="A0A7C9TM29"/>
<organism evidence="2 3">
    <name type="scientific">Ideonella livida</name>
    <dbReference type="NCBI Taxonomy" id="2707176"/>
    <lineage>
        <taxon>Bacteria</taxon>
        <taxon>Pseudomonadati</taxon>
        <taxon>Pseudomonadota</taxon>
        <taxon>Betaproteobacteria</taxon>
        <taxon>Burkholderiales</taxon>
        <taxon>Sphaerotilaceae</taxon>
        <taxon>Ideonella</taxon>
    </lineage>
</organism>
<dbReference type="EMBL" id="JAAGOH010000046">
    <property type="protein sequence ID" value="NDY93761.1"/>
    <property type="molecule type" value="Genomic_DNA"/>
</dbReference>